<dbReference type="GO" id="GO:0003755">
    <property type="term" value="F:peptidyl-prolyl cis-trans isomerase activity"/>
    <property type="evidence" value="ECO:0007669"/>
    <property type="project" value="UniProtKB-UniRule"/>
</dbReference>
<dbReference type="InterPro" id="IPR035979">
    <property type="entry name" value="RBD_domain_sf"/>
</dbReference>
<evidence type="ECO:0000256" key="2">
    <source>
        <dbReference type="ARBA" id="ARBA00004123"/>
    </source>
</evidence>
<dbReference type="SUPFAM" id="SSF54928">
    <property type="entry name" value="RNA-binding domain, RBD"/>
    <property type="match status" value="1"/>
</dbReference>
<feature type="compositionally biased region" description="Basic and acidic residues" evidence="9">
    <location>
        <begin position="472"/>
        <end position="482"/>
    </location>
</feature>
<dbReference type="InterPro" id="IPR012677">
    <property type="entry name" value="Nucleotide-bd_a/b_plait_sf"/>
</dbReference>
<evidence type="ECO:0000256" key="9">
    <source>
        <dbReference type="SAM" id="MobiDB-lite"/>
    </source>
</evidence>
<evidence type="ECO:0000256" key="7">
    <source>
        <dbReference type="PROSITE-ProRule" id="PRU00176"/>
    </source>
</evidence>
<evidence type="ECO:0000259" key="10">
    <source>
        <dbReference type="PROSITE" id="PS50072"/>
    </source>
</evidence>
<dbReference type="PANTHER" id="PTHR45843">
    <property type="entry name" value="PEPTIDYL-PROLYL CIS-TRANS ISOMERASE-LIKE 4"/>
    <property type="match status" value="1"/>
</dbReference>
<dbReference type="EC" id="5.2.1.8" evidence="8"/>
<comment type="caution">
    <text evidence="12">The sequence shown here is derived from an EMBL/GenBank/DDBJ whole genome shotgun (WGS) entry which is preliminary data.</text>
</comment>
<feature type="compositionally biased region" description="Basic and acidic residues" evidence="9">
    <location>
        <begin position="441"/>
        <end position="452"/>
    </location>
</feature>
<feature type="region of interest" description="Disordered" evidence="9">
    <location>
        <begin position="410"/>
        <end position="616"/>
    </location>
</feature>
<dbReference type="InterPro" id="IPR035542">
    <property type="entry name" value="CRIP"/>
</dbReference>
<dbReference type="PROSITE" id="PS50072">
    <property type="entry name" value="CSA_PPIASE_2"/>
    <property type="match status" value="1"/>
</dbReference>
<evidence type="ECO:0000256" key="3">
    <source>
        <dbReference type="ARBA" id="ARBA00022884"/>
    </source>
</evidence>
<dbReference type="Pfam" id="PF00076">
    <property type="entry name" value="RRM_1"/>
    <property type="match status" value="1"/>
</dbReference>
<dbReference type="SUPFAM" id="SSF50891">
    <property type="entry name" value="Cyclophilin-like"/>
    <property type="match status" value="1"/>
</dbReference>
<feature type="compositionally biased region" description="Basic and acidic residues" evidence="9">
    <location>
        <begin position="558"/>
        <end position="570"/>
    </location>
</feature>
<comment type="similarity">
    <text evidence="8">Belongs to the cyclophilin-type PPIase family. PPIL4 subfamily.</text>
</comment>
<dbReference type="InterPro" id="IPR000504">
    <property type="entry name" value="RRM_dom"/>
</dbReference>
<dbReference type="AlphaFoldDB" id="A0ABD3PBX1"/>
<dbReference type="PROSITE" id="PS50102">
    <property type="entry name" value="RRM"/>
    <property type="match status" value="1"/>
</dbReference>
<dbReference type="InterPro" id="IPR002130">
    <property type="entry name" value="Cyclophilin-type_PPIase_dom"/>
</dbReference>
<organism evidence="12 13">
    <name type="scientific">Cyclotella atomus</name>
    <dbReference type="NCBI Taxonomy" id="382360"/>
    <lineage>
        <taxon>Eukaryota</taxon>
        <taxon>Sar</taxon>
        <taxon>Stramenopiles</taxon>
        <taxon>Ochrophyta</taxon>
        <taxon>Bacillariophyta</taxon>
        <taxon>Coscinodiscophyceae</taxon>
        <taxon>Thalassiosirophycidae</taxon>
        <taxon>Stephanodiscales</taxon>
        <taxon>Stephanodiscaceae</taxon>
        <taxon>Cyclotella</taxon>
    </lineage>
</organism>
<comment type="function">
    <text evidence="8">PPIases accelerate the folding of proteins. It catalyzes the cis-trans isomerization of proline imidic peptide bonds in oligopeptides.</text>
</comment>
<dbReference type="Gene3D" id="3.30.70.330">
    <property type="match status" value="1"/>
</dbReference>
<dbReference type="CDD" id="cd12235">
    <property type="entry name" value="RRM_PPIL4"/>
    <property type="match status" value="1"/>
</dbReference>
<dbReference type="Proteomes" id="UP001530400">
    <property type="component" value="Unassembled WGS sequence"/>
</dbReference>
<dbReference type="PANTHER" id="PTHR45843:SF1">
    <property type="entry name" value="PEPTIDYL-PROLYL CIS-TRANS ISOMERASE-LIKE 4"/>
    <property type="match status" value="1"/>
</dbReference>
<keyword evidence="13" id="KW-1185">Reference proteome</keyword>
<feature type="compositionally biased region" description="Basic residues" evidence="9">
    <location>
        <begin position="512"/>
        <end position="557"/>
    </location>
</feature>
<comment type="subcellular location">
    <subcellularLocation>
        <location evidence="2 8">Nucleus</location>
    </subcellularLocation>
</comment>
<keyword evidence="3 7" id="KW-0694">RNA-binding</keyword>
<evidence type="ECO:0000313" key="13">
    <source>
        <dbReference type="Proteomes" id="UP001530400"/>
    </source>
</evidence>
<protein>
    <recommendedName>
        <fullName evidence="8">Peptidyl-prolyl cis-trans isomerase</fullName>
        <shortName evidence="8">PPIase</shortName>
        <ecNumber evidence="8">5.2.1.8</ecNumber>
    </recommendedName>
</protein>
<dbReference type="Pfam" id="PF00160">
    <property type="entry name" value="Pro_isomerase"/>
    <property type="match status" value="1"/>
</dbReference>
<evidence type="ECO:0000313" key="12">
    <source>
        <dbReference type="EMBL" id="KAL3785227.1"/>
    </source>
</evidence>
<evidence type="ECO:0000256" key="8">
    <source>
        <dbReference type="RuleBase" id="RU365081"/>
    </source>
</evidence>
<evidence type="ECO:0000256" key="1">
    <source>
        <dbReference type="ARBA" id="ARBA00000971"/>
    </source>
</evidence>
<keyword evidence="5 8" id="KW-0413">Isomerase</keyword>
<accession>A0ABD3PBX1</accession>
<evidence type="ECO:0000259" key="11">
    <source>
        <dbReference type="PROSITE" id="PS50102"/>
    </source>
</evidence>
<evidence type="ECO:0000256" key="4">
    <source>
        <dbReference type="ARBA" id="ARBA00023110"/>
    </source>
</evidence>
<dbReference type="Gene3D" id="2.40.100.10">
    <property type="entry name" value="Cyclophilin-like"/>
    <property type="match status" value="1"/>
</dbReference>
<proteinExistence type="inferred from homology"/>
<feature type="compositionally biased region" description="Gly residues" evidence="9">
    <location>
        <begin position="411"/>
        <end position="430"/>
    </location>
</feature>
<dbReference type="EMBL" id="JALLPJ020000700">
    <property type="protein sequence ID" value="KAL3785227.1"/>
    <property type="molecule type" value="Genomic_DNA"/>
</dbReference>
<keyword evidence="6 8" id="KW-0539">Nucleus</keyword>
<name>A0ABD3PBX1_9STRA</name>
<comment type="catalytic activity">
    <reaction evidence="1 8">
        <text>[protein]-peptidylproline (omega=180) = [protein]-peptidylproline (omega=0)</text>
        <dbReference type="Rhea" id="RHEA:16237"/>
        <dbReference type="Rhea" id="RHEA-COMP:10747"/>
        <dbReference type="Rhea" id="RHEA-COMP:10748"/>
        <dbReference type="ChEBI" id="CHEBI:83833"/>
        <dbReference type="ChEBI" id="CHEBI:83834"/>
        <dbReference type="EC" id="5.2.1.8"/>
    </reaction>
</comment>
<evidence type="ECO:0000256" key="5">
    <source>
        <dbReference type="ARBA" id="ARBA00023235"/>
    </source>
</evidence>
<dbReference type="SMART" id="SM00360">
    <property type="entry name" value="RRM"/>
    <property type="match status" value="1"/>
</dbReference>
<dbReference type="InterPro" id="IPR029000">
    <property type="entry name" value="Cyclophilin-like_dom_sf"/>
</dbReference>
<feature type="domain" description="PPIase cyclophilin-type" evidence="10">
    <location>
        <begin position="6"/>
        <end position="192"/>
    </location>
</feature>
<gene>
    <name evidence="12" type="ORF">ACHAWO_011972</name>
</gene>
<sequence length="616" mass="71366">MSILIETTFGDLVIDLDVDGSSSLSKNILKLAKARYYTNTLVYNVVPGRYCQMGDPRGDGSGGTSIHGLIDSTKSSTDVTKSQKRFLQSQGRFLKSDELNQKGLVIAMEMGNVPNTIGSQFLITLSNDNGLKDMVPVDDNKPDMNGEKKIGRYLSLGRVVEDDNDVLSKLNRSYCDDDGRPFADIRIQRILVIHDPFEDSEDMKELLSARGVKLDESSNDVTDPDFYALAPQSPDYERPHEEVVPSRIQADDTTLFANEYHDEEEEDDETRQKRIEMQQKQEEEWKKRQDTSRAVMLEMLGDLPSAEIQAPEDVLFVCKLNPLTTDEDLELIFSRFDQNAKAEIIRDPDTGDSLQYAFVEFTSKEACNEAYLKMNNALVDDRRIKVDFSQSVAKVWDRYNKKLRGVDLGYKDGGGGRGWGGRGRGRGQGRGDMVYRGRGRGNMDFHRRDNAHPNRQPPPDYHTSHPKRPHRDSRSNSRDAERNKRHSRSYSPEKGGERRRKRRSRSPSSSRSRSRSSSRHTRHKKKHRHHDRHKHHHKHHCRKDKKKRKKHHRHHRSMERTTDDSGEGRRSRSSSPRSDNHRDNAYSSHRRDDEHYERRSKEHRSDHDDRKHRRRH</sequence>
<evidence type="ECO:0000256" key="6">
    <source>
        <dbReference type="ARBA" id="ARBA00023242"/>
    </source>
</evidence>
<dbReference type="GO" id="GO:0005634">
    <property type="term" value="C:nucleus"/>
    <property type="evidence" value="ECO:0007669"/>
    <property type="project" value="UniProtKB-SubCell"/>
</dbReference>
<feature type="domain" description="RRM" evidence="11">
    <location>
        <begin position="313"/>
        <end position="391"/>
    </location>
</feature>
<dbReference type="GO" id="GO:0003723">
    <property type="term" value="F:RNA binding"/>
    <property type="evidence" value="ECO:0007669"/>
    <property type="project" value="UniProtKB-UniRule"/>
</dbReference>
<reference evidence="12 13" key="1">
    <citation type="submission" date="2024-10" db="EMBL/GenBank/DDBJ databases">
        <title>Updated reference genomes for cyclostephanoid diatoms.</title>
        <authorList>
            <person name="Roberts W.R."/>
            <person name="Alverson A.J."/>
        </authorList>
    </citation>
    <scope>NUCLEOTIDE SEQUENCE [LARGE SCALE GENOMIC DNA]</scope>
    <source>
        <strain evidence="12 13">AJA010-31</strain>
    </source>
</reference>
<feature type="compositionally biased region" description="Basic and acidic residues" evidence="9">
    <location>
        <begin position="578"/>
        <end position="609"/>
    </location>
</feature>
<keyword evidence="4 8" id="KW-0697">Rotamase</keyword>